<dbReference type="SUPFAM" id="SSF53756">
    <property type="entry name" value="UDP-Glycosyltransferase/glycogen phosphorylase"/>
    <property type="match status" value="1"/>
</dbReference>
<name>U2L0B4_9BACT</name>
<evidence type="ECO:0000313" key="5">
    <source>
        <dbReference type="Proteomes" id="UP000016600"/>
    </source>
</evidence>
<sequence>MGKNQYEIPQNKPCSCIPKDADRLRIGYDAKRIVANGTGLGNYGRTLINSLSAVRSDLDLLLYAPDGGRDSLRSQVALRENVHLIYPRGPQFRLYKDYWRTRGIIQDLVKDNVNIYHGLSGELPVGIRKTPIHSVVTVHDLIFMRHPEYYHWWDAQIYALKFRLTCREAERIIAISECTKRDVMYYGGVSEDRIDVVYQSCDTLFTQRLTDDACAEAARRLHLPQRYILNVGTIEARKNVLLAVKALSQLPREVHLVVVGRPTDYAERILRYAREHDLAARIHFLRGISNDDLLAVYQQAECFVYPSRYEGFGIPVIEAIQSSLPVVACTGSCLEEAGGPSSLYVAPDDVHGMAEALQQSLIGASGRSQRIADSRAYIRRFENEDIAQQMLEVYTRLIIDH</sequence>
<dbReference type="Proteomes" id="UP000016600">
    <property type="component" value="Unassembled WGS sequence"/>
</dbReference>
<keyword evidence="1 4" id="KW-0808">Transferase</keyword>
<dbReference type="GO" id="GO:0009103">
    <property type="term" value="P:lipopolysaccharide biosynthetic process"/>
    <property type="evidence" value="ECO:0007669"/>
    <property type="project" value="TreeGrafter"/>
</dbReference>
<dbReference type="Gene3D" id="3.40.50.2000">
    <property type="entry name" value="Glycogen Phosphorylase B"/>
    <property type="match status" value="2"/>
</dbReference>
<dbReference type="PANTHER" id="PTHR46401">
    <property type="entry name" value="GLYCOSYLTRANSFERASE WBBK-RELATED"/>
    <property type="match status" value="1"/>
</dbReference>
<dbReference type="GO" id="GO:0016757">
    <property type="term" value="F:glycosyltransferase activity"/>
    <property type="evidence" value="ECO:0007669"/>
    <property type="project" value="UniProtKB-KW"/>
</dbReference>
<dbReference type="PANTHER" id="PTHR46401:SF2">
    <property type="entry name" value="GLYCOSYLTRANSFERASE WBBK-RELATED"/>
    <property type="match status" value="1"/>
</dbReference>
<dbReference type="Pfam" id="PF00534">
    <property type="entry name" value="Glycos_transf_1"/>
    <property type="match status" value="1"/>
</dbReference>
<evidence type="ECO:0000256" key="1">
    <source>
        <dbReference type="ARBA" id="ARBA00022679"/>
    </source>
</evidence>
<dbReference type="CDD" id="cd03809">
    <property type="entry name" value="GT4_MtfB-like"/>
    <property type="match status" value="1"/>
</dbReference>
<keyword evidence="5" id="KW-1185">Reference proteome</keyword>
<evidence type="ECO:0000313" key="4">
    <source>
        <dbReference type="EMBL" id="ERJ97805.1"/>
    </source>
</evidence>
<dbReference type="EMBL" id="AWET01000051">
    <property type="protein sequence ID" value="ERJ97805.1"/>
    <property type="molecule type" value="Genomic_DNA"/>
</dbReference>
<comment type="caution">
    <text evidence="4">The sequence shown here is derived from an EMBL/GenBank/DDBJ whole genome shotgun (WGS) entry which is preliminary data.</text>
</comment>
<dbReference type="PATRIC" id="fig|1081904.3.peg.2345"/>
<keyword evidence="4" id="KW-0328">Glycosyltransferase</keyword>
<gene>
    <name evidence="4" type="ORF">HMPREF1218_0851</name>
</gene>
<dbReference type="InterPro" id="IPR001296">
    <property type="entry name" value="Glyco_trans_1"/>
</dbReference>
<dbReference type="Pfam" id="PF13439">
    <property type="entry name" value="Glyco_transf_4"/>
    <property type="match status" value="1"/>
</dbReference>
<organism evidence="4 5">
    <name type="scientific">Hoylesella pleuritidis F0068</name>
    <dbReference type="NCBI Taxonomy" id="1081904"/>
    <lineage>
        <taxon>Bacteria</taxon>
        <taxon>Pseudomonadati</taxon>
        <taxon>Bacteroidota</taxon>
        <taxon>Bacteroidia</taxon>
        <taxon>Bacteroidales</taxon>
        <taxon>Prevotellaceae</taxon>
        <taxon>Hoylesella</taxon>
    </lineage>
</organism>
<feature type="domain" description="Glycosyl transferase family 1" evidence="2">
    <location>
        <begin position="224"/>
        <end position="361"/>
    </location>
</feature>
<feature type="domain" description="Glycosyltransferase subfamily 4-like N-terminal" evidence="3">
    <location>
        <begin position="39"/>
        <end position="203"/>
    </location>
</feature>
<dbReference type="RefSeq" id="WP_021584830.1">
    <property type="nucleotide sequence ID" value="NZ_AWET01000051.1"/>
</dbReference>
<evidence type="ECO:0000259" key="3">
    <source>
        <dbReference type="Pfam" id="PF13439"/>
    </source>
</evidence>
<accession>U2L0B4</accession>
<dbReference type="InterPro" id="IPR028098">
    <property type="entry name" value="Glyco_trans_4-like_N"/>
</dbReference>
<proteinExistence type="predicted"/>
<protein>
    <submittedName>
        <fullName evidence="4">Glycosyltransferase, group 1 family protein</fullName>
        <ecNumber evidence="4">2.4.-.-</ecNumber>
    </submittedName>
</protein>
<evidence type="ECO:0000259" key="2">
    <source>
        <dbReference type="Pfam" id="PF00534"/>
    </source>
</evidence>
<dbReference type="AlphaFoldDB" id="U2L0B4"/>
<reference evidence="4 5" key="1">
    <citation type="submission" date="2013-08" db="EMBL/GenBank/DDBJ databases">
        <authorList>
            <person name="Durkin A.S."/>
            <person name="Haft D.R."/>
            <person name="McCorrison J."/>
            <person name="Torralba M."/>
            <person name="Gillis M."/>
            <person name="Haft D.H."/>
            <person name="Methe B."/>
            <person name="Sutton G."/>
            <person name="Nelson K.E."/>
        </authorList>
    </citation>
    <scope>NUCLEOTIDE SEQUENCE [LARGE SCALE GENOMIC DNA]</scope>
    <source>
        <strain evidence="4 5">F0068</strain>
    </source>
</reference>
<dbReference type="EC" id="2.4.-.-" evidence="4"/>